<evidence type="ECO:0000256" key="8">
    <source>
        <dbReference type="SAM" id="MobiDB-lite"/>
    </source>
</evidence>
<dbReference type="SUPFAM" id="SSF52499">
    <property type="entry name" value="Isochorismatase-like hydrolases"/>
    <property type="match status" value="1"/>
</dbReference>
<dbReference type="InterPro" id="IPR000868">
    <property type="entry name" value="Isochorismatase-like_dom"/>
</dbReference>
<dbReference type="InterPro" id="IPR036380">
    <property type="entry name" value="Isochorismatase-like_sf"/>
</dbReference>
<dbReference type="PANTHER" id="PTHR11080:SF2">
    <property type="entry name" value="LD05707P"/>
    <property type="match status" value="1"/>
</dbReference>
<dbReference type="PANTHER" id="PTHR11080">
    <property type="entry name" value="PYRAZINAMIDASE/NICOTINAMIDASE"/>
    <property type="match status" value="1"/>
</dbReference>
<keyword evidence="4 10" id="KW-0378">Hydrolase</keyword>
<feature type="domain" description="Isochorismatase-like" evidence="9">
    <location>
        <begin position="25"/>
        <end position="205"/>
    </location>
</feature>
<accession>A0ABU3K9P2</accession>
<dbReference type="GO" id="GO:0008936">
    <property type="term" value="F:nicotinamidase activity"/>
    <property type="evidence" value="ECO:0007669"/>
    <property type="project" value="UniProtKB-EC"/>
</dbReference>
<evidence type="ECO:0000256" key="1">
    <source>
        <dbReference type="ARBA" id="ARBA00006336"/>
    </source>
</evidence>
<keyword evidence="11" id="KW-1185">Reference proteome</keyword>
<evidence type="ECO:0000256" key="5">
    <source>
        <dbReference type="ARBA" id="ARBA00037900"/>
    </source>
</evidence>
<dbReference type="InterPro" id="IPR052347">
    <property type="entry name" value="Isochorismatase_Nicotinamidase"/>
</dbReference>
<evidence type="ECO:0000256" key="3">
    <source>
        <dbReference type="ARBA" id="ARBA00022723"/>
    </source>
</evidence>
<name>A0ABU3K9P2_9BACT</name>
<keyword evidence="2" id="KW-0662">Pyridine nucleotide biosynthesis</keyword>
<evidence type="ECO:0000259" key="9">
    <source>
        <dbReference type="Pfam" id="PF00857"/>
    </source>
</evidence>
<proteinExistence type="inferred from homology"/>
<dbReference type="EMBL" id="JAQOUE010000001">
    <property type="protein sequence ID" value="MDT7043113.1"/>
    <property type="molecule type" value="Genomic_DNA"/>
</dbReference>
<reference evidence="10 11" key="1">
    <citation type="journal article" date="2023" name="ISME J.">
        <title>Cultivation and genomic characterization of novel and ubiquitous marine nitrite-oxidizing bacteria from the Nitrospirales.</title>
        <authorList>
            <person name="Mueller A.J."/>
            <person name="Daebeler A."/>
            <person name="Herbold C.W."/>
            <person name="Kirkegaard R.H."/>
            <person name="Daims H."/>
        </authorList>
    </citation>
    <scope>NUCLEOTIDE SEQUENCE [LARGE SCALE GENOMIC DNA]</scope>
    <source>
        <strain evidence="10 11">EB</strain>
    </source>
</reference>
<evidence type="ECO:0000256" key="7">
    <source>
        <dbReference type="ARBA" id="ARBA00043224"/>
    </source>
</evidence>
<gene>
    <name evidence="10" type="primary">pncA</name>
    <name evidence="10" type="ORF">PPG34_12200</name>
</gene>
<keyword evidence="3" id="KW-0479">Metal-binding</keyword>
<dbReference type="CDD" id="cd01011">
    <property type="entry name" value="nicotinamidase"/>
    <property type="match status" value="1"/>
</dbReference>
<dbReference type="NCBIfam" id="NF008623">
    <property type="entry name" value="PRK11609.1"/>
    <property type="match status" value="1"/>
</dbReference>
<evidence type="ECO:0000313" key="11">
    <source>
        <dbReference type="Proteomes" id="UP001250932"/>
    </source>
</evidence>
<dbReference type="Proteomes" id="UP001250932">
    <property type="component" value="Unassembled WGS sequence"/>
</dbReference>
<sequence length="210" mass="22425">MKFAKSPAGTESKNRSAIPQPDKKSALLLVHLQNDFCPGGALAVAGGDQVIPVANACIQFFSREAFPIIATRDWHPENHCSFQAQGGPWPPHCVQGSRGSQFHPDLKMPPGTLIVSGATNPKKEAYSGFDGTSLEDRLEDVEAKTLFVLGLATDYCVKQTVLDACQRGFRVVVLEDGVRGIEAQPGDSQKAIQDMQTAGALIAHSADLGI</sequence>
<evidence type="ECO:0000313" key="10">
    <source>
        <dbReference type="EMBL" id="MDT7043113.1"/>
    </source>
</evidence>
<organism evidence="10 11">
    <name type="scientific">Candidatus Nitronereus thalassa</name>
    <dbReference type="NCBI Taxonomy" id="3020898"/>
    <lineage>
        <taxon>Bacteria</taxon>
        <taxon>Pseudomonadati</taxon>
        <taxon>Nitrospirota</taxon>
        <taxon>Nitrospiria</taxon>
        <taxon>Nitrospirales</taxon>
        <taxon>Nitrospiraceae</taxon>
        <taxon>Candidatus Nitronereus</taxon>
    </lineage>
</organism>
<dbReference type="RefSeq" id="WP_313833604.1">
    <property type="nucleotide sequence ID" value="NZ_JAQOUE010000001.1"/>
</dbReference>
<dbReference type="Gene3D" id="3.40.50.850">
    <property type="entry name" value="Isochorismatase-like"/>
    <property type="match status" value="1"/>
</dbReference>
<evidence type="ECO:0000256" key="6">
    <source>
        <dbReference type="ARBA" id="ARBA00039017"/>
    </source>
</evidence>
<dbReference type="Pfam" id="PF00857">
    <property type="entry name" value="Isochorismatase"/>
    <property type="match status" value="1"/>
</dbReference>
<comment type="caution">
    <text evidence="10">The sequence shown here is derived from an EMBL/GenBank/DDBJ whole genome shotgun (WGS) entry which is preliminary data.</text>
</comment>
<evidence type="ECO:0000256" key="2">
    <source>
        <dbReference type="ARBA" id="ARBA00022642"/>
    </source>
</evidence>
<comment type="pathway">
    <text evidence="5">Cofactor biosynthesis; nicotinate biosynthesis; nicotinate from nicotinamide: step 1/1.</text>
</comment>
<evidence type="ECO:0000256" key="4">
    <source>
        <dbReference type="ARBA" id="ARBA00022801"/>
    </source>
</evidence>
<comment type="similarity">
    <text evidence="1">Belongs to the isochorismatase family.</text>
</comment>
<dbReference type="EC" id="3.5.1.19" evidence="6"/>
<feature type="region of interest" description="Disordered" evidence="8">
    <location>
        <begin position="1"/>
        <end position="20"/>
    </location>
</feature>
<protein>
    <recommendedName>
        <fullName evidence="6">nicotinamidase</fullName>
        <ecNumber evidence="6">3.5.1.19</ecNumber>
    </recommendedName>
    <alternativeName>
        <fullName evidence="7">Nicotinamide deamidase</fullName>
    </alternativeName>
</protein>